<dbReference type="InterPro" id="IPR036388">
    <property type="entry name" value="WH-like_DNA-bd_sf"/>
</dbReference>
<dbReference type="InterPro" id="IPR014284">
    <property type="entry name" value="RNA_pol_sigma-70_dom"/>
</dbReference>
<dbReference type="InterPro" id="IPR013249">
    <property type="entry name" value="RNA_pol_sigma70_r4_t2"/>
</dbReference>
<reference evidence="9 10" key="1">
    <citation type="journal article" date="2009" name="Stand. Genomic Sci.">
        <title>Complete genome sequence of Pirellula staleyi type strain (ATCC 27377).</title>
        <authorList>
            <person name="Clum A."/>
            <person name="Tindall B.J."/>
            <person name="Sikorski J."/>
            <person name="Ivanova N."/>
            <person name="Mavrommatis K."/>
            <person name="Lucas S."/>
            <person name="Glavina del Rio T."/>
            <person name="Nolan M."/>
            <person name="Chen F."/>
            <person name="Tice H."/>
            <person name="Pitluck S."/>
            <person name="Cheng J.F."/>
            <person name="Chertkov O."/>
            <person name="Brettin T."/>
            <person name="Han C."/>
            <person name="Detter J.C."/>
            <person name="Kuske C."/>
            <person name="Bruce D."/>
            <person name="Goodwin L."/>
            <person name="Ovchinikova G."/>
            <person name="Pati A."/>
            <person name="Mikhailova N."/>
            <person name="Chen A."/>
            <person name="Palaniappan K."/>
            <person name="Land M."/>
            <person name="Hauser L."/>
            <person name="Chang Y.J."/>
            <person name="Jeffries C.D."/>
            <person name="Chain P."/>
            <person name="Rohde M."/>
            <person name="Goker M."/>
            <person name="Bristow J."/>
            <person name="Eisen J.A."/>
            <person name="Markowitz V."/>
            <person name="Hugenholtz P."/>
            <person name="Kyrpides N.C."/>
            <person name="Klenk H.P."/>
            <person name="Lapidus A."/>
        </authorList>
    </citation>
    <scope>NUCLEOTIDE SEQUENCE [LARGE SCALE GENOMIC DNA]</scope>
    <source>
        <strain evidence="10">ATCC 27377 / DSM 6068 / ICPB 4128</strain>
    </source>
</reference>
<evidence type="ECO:0000259" key="7">
    <source>
        <dbReference type="Pfam" id="PF04542"/>
    </source>
</evidence>
<dbReference type="Proteomes" id="UP000001887">
    <property type="component" value="Chromosome"/>
</dbReference>
<name>D2R1D3_PIRSD</name>
<gene>
    <name evidence="9" type="ordered locus">Psta_0222</name>
</gene>
<accession>D2R1D3</accession>
<dbReference type="NCBIfam" id="TIGR02937">
    <property type="entry name" value="sigma70-ECF"/>
    <property type="match status" value="1"/>
</dbReference>
<dbReference type="PANTHER" id="PTHR43133">
    <property type="entry name" value="RNA POLYMERASE ECF-TYPE SIGMA FACTO"/>
    <property type="match status" value="1"/>
</dbReference>
<dbReference type="GO" id="GO:0003677">
    <property type="term" value="F:DNA binding"/>
    <property type="evidence" value="ECO:0007669"/>
    <property type="project" value="UniProtKB-KW"/>
</dbReference>
<dbReference type="Gene3D" id="1.10.1740.10">
    <property type="match status" value="1"/>
</dbReference>
<dbReference type="HOGENOM" id="CLU_047691_3_0_0"/>
<dbReference type="KEGG" id="psl:Psta_0222"/>
<evidence type="ECO:0000256" key="3">
    <source>
        <dbReference type="ARBA" id="ARBA00023082"/>
    </source>
</evidence>
<feature type="domain" description="RNA polymerase sigma-70 region 2" evidence="7">
    <location>
        <begin position="23"/>
        <end position="88"/>
    </location>
</feature>
<evidence type="ECO:0000256" key="1">
    <source>
        <dbReference type="ARBA" id="ARBA00010641"/>
    </source>
</evidence>
<dbReference type="InterPro" id="IPR039425">
    <property type="entry name" value="RNA_pol_sigma-70-like"/>
</dbReference>
<dbReference type="EMBL" id="CP001848">
    <property type="protein sequence ID" value="ADB14918.1"/>
    <property type="molecule type" value="Genomic_DNA"/>
</dbReference>
<evidence type="ECO:0000313" key="9">
    <source>
        <dbReference type="EMBL" id="ADB14918.1"/>
    </source>
</evidence>
<dbReference type="GO" id="GO:0006352">
    <property type="term" value="P:DNA-templated transcription initiation"/>
    <property type="evidence" value="ECO:0007669"/>
    <property type="project" value="InterPro"/>
</dbReference>
<feature type="domain" description="RNA polymerase sigma factor 70 region 4 type 2" evidence="8">
    <location>
        <begin position="124"/>
        <end position="175"/>
    </location>
</feature>
<dbReference type="Gene3D" id="1.10.10.10">
    <property type="entry name" value="Winged helix-like DNA-binding domain superfamily/Winged helix DNA-binding domain"/>
    <property type="match status" value="1"/>
</dbReference>
<sequence>MYHDDKHLVKLVLSGETEAFGLLVARYQDRLFTAMVHVARSRSEAEDVVQEAMVQAYTKLASFQAESSFYTWLYRIAFNQAMTIRRKREPLTSIDESRYGSQHEPVATSTAVDGPMLQSEQAALVHRAIATLADEFRTVLVMREIDGFDYEQISQILDLPVGTVRSRLHRARLQLRDQLKQLLADESGE</sequence>
<dbReference type="OrthoDB" id="9785675at2"/>
<dbReference type="eggNOG" id="COG1595">
    <property type="taxonomic scope" value="Bacteria"/>
</dbReference>
<dbReference type="CDD" id="cd06171">
    <property type="entry name" value="Sigma70_r4"/>
    <property type="match status" value="1"/>
</dbReference>
<comment type="similarity">
    <text evidence="1 6">Belongs to the sigma-70 factor family. ECF subfamily.</text>
</comment>
<dbReference type="STRING" id="530564.Psta_0222"/>
<keyword evidence="10" id="KW-1185">Reference proteome</keyword>
<evidence type="ECO:0000256" key="5">
    <source>
        <dbReference type="ARBA" id="ARBA00023163"/>
    </source>
</evidence>
<organism evidence="9 10">
    <name type="scientific">Pirellula staleyi (strain ATCC 27377 / DSM 6068 / ICPB 4128)</name>
    <name type="common">Pirella staleyi</name>
    <dbReference type="NCBI Taxonomy" id="530564"/>
    <lineage>
        <taxon>Bacteria</taxon>
        <taxon>Pseudomonadati</taxon>
        <taxon>Planctomycetota</taxon>
        <taxon>Planctomycetia</taxon>
        <taxon>Pirellulales</taxon>
        <taxon>Pirellulaceae</taxon>
        <taxon>Pirellula</taxon>
    </lineage>
</organism>
<dbReference type="InterPro" id="IPR000838">
    <property type="entry name" value="RNA_pol_sigma70_ECF_CS"/>
</dbReference>
<evidence type="ECO:0000259" key="8">
    <source>
        <dbReference type="Pfam" id="PF08281"/>
    </source>
</evidence>
<protein>
    <recommendedName>
        <fullName evidence="6">RNA polymerase sigma factor</fullName>
    </recommendedName>
</protein>
<dbReference type="PROSITE" id="PS01063">
    <property type="entry name" value="SIGMA70_ECF"/>
    <property type="match status" value="1"/>
</dbReference>
<evidence type="ECO:0000313" key="10">
    <source>
        <dbReference type="Proteomes" id="UP000001887"/>
    </source>
</evidence>
<dbReference type="Pfam" id="PF08281">
    <property type="entry name" value="Sigma70_r4_2"/>
    <property type="match status" value="1"/>
</dbReference>
<dbReference type="GO" id="GO:0016987">
    <property type="term" value="F:sigma factor activity"/>
    <property type="evidence" value="ECO:0007669"/>
    <property type="project" value="UniProtKB-KW"/>
</dbReference>
<proteinExistence type="inferred from homology"/>
<dbReference type="InterPro" id="IPR007627">
    <property type="entry name" value="RNA_pol_sigma70_r2"/>
</dbReference>
<dbReference type="InterPro" id="IPR013324">
    <property type="entry name" value="RNA_pol_sigma_r3/r4-like"/>
</dbReference>
<dbReference type="Pfam" id="PF04542">
    <property type="entry name" value="Sigma70_r2"/>
    <property type="match status" value="1"/>
</dbReference>
<evidence type="ECO:0000256" key="6">
    <source>
        <dbReference type="RuleBase" id="RU000716"/>
    </source>
</evidence>
<dbReference type="AlphaFoldDB" id="D2R1D3"/>
<evidence type="ECO:0000256" key="2">
    <source>
        <dbReference type="ARBA" id="ARBA00023015"/>
    </source>
</evidence>
<dbReference type="SUPFAM" id="SSF88946">
    <property type="entry name" value="Sigma2 domain of RNA polymerase sigma factors"/>
    <property type="match status" value="1"/>
</dbReference>
<dbReference type="SUPFAM" id="SSF88659">
    <property type="entry name" value="Sigma3 and sigma4 domains of RNA polymerase sigma factors"/>
    <property type="match status" value="1"/>
</dbReference>
<evidence type="ECO:0000256" key="4">
    <source>
        <dbReference type="ARBA" id="ARBA00023125"/>
    </source>
</evidence>
<keyword evidence="3 6" id="KW-0731">Sigma factor</keyword>
<keyword evidence="4 6" id="KW-0238">DNA-binding</keyword>
<keyword evidence="5 6" id="KW-0804">Transcription</keyword>
<dbReference type="PANTHER" id="PTHR43133:SF51">
    <property type="entry name" value="RNA POLYMERASE SIGMA FACTOR"/>
    <property type="match status" value="1"/>
</dbReference>
<keyword evidence="2 6" id="KW-0805">Transcription regulation</keyword>
<dbReference type="InterPro" id="IPR013325">
    <property type="entry name" value="RNA_pol_sigma_r2"/>
</dbReference>